<evidence type="ECO:0000313" key="1">
    <source>
        <dbReference type="EMBL" id="PSB55725.1"/>
    </source>
</evidence>
<comment type="caution">
    <text evidence="1">The sequence shown here is derived from an EMBL/GenBank/DDBJ whole genome shotgun (WGS) entry which is preliminary data.</text>
</comment>
<dbReference type="Proteomes" id="UP000238937">
    <property type="component" value="Unassembled WGS sequence"/>
</dbReference>
<dbReference type="AlphaFoldDB" id="A0A2T1GDX0"/>
<dbReference type="InterPro" id="IPR054213">
    <property type="entry name" value="DUF6920"/>
</dbReference>
<evidence type="ECO:0000313" key="2">
    <source>
        <dbReference type="Proteomes" id="UP000238937"/>
    </source>
</evidence>
<dbReference type="RefSeq" id="WP_106305788.1">
    <property type="nucleotide sequence ID" value="NZ_PVWO01000168.1"/>
</dbReference>
<dbReference type="Pfam" id="PF21900">
    <property type="entry name" value="DUF6920"/>
    <property type="match status" value="1"/>
</dbReference>
<gene>
    <name evidence="1" type="ORF">C7B77_14135</name>
</gene>
<organism evidence="1 2">
    <name type="scientific">Chamaesiphon polymorphus CCALA 037</name>
    <dbReference type="NCBI Taxonomy" id="2107692"/>
    <lineage>
        <taxon>Bacteria</taxon>
        <taxon>Bacillati</taxon>
        <taxon>Cyanobacteriota</taxon>
        <taxon>Cyanophyceae</taxon>
        <taxon>Gomontiellales</taxon>
        <taxon>Chamaesiphonaceae</taxon>
        <taxon>Chamaesiphon</taxon>
    </lineage>
</organism>
<reference evidence="1 2" key="1">
    <citation type="submission" date="2018-03" db="EMBL/GenBank/DDBJ databases">
        <title>The ancient ancestry and fast evolution of plastids.</title>
        <authorList>
            <person name="Moore K.R."/>
            <person name="Magnabosco C."/>
            <person name="Momper L."/>
            <person name="Gold D.A."/>
            <person name="Bosak T."/>
            <person name="Fournier G.P."/>
        </authorList>
    </citation>
    <scope>NUCLEOTIDE SEQUENCE [LARGE SCALE GENOMIC DNA]</scope>
    <source>
        <strain evidence="1 2">CCALA 037</strain>
    </source>
</reference>
<proteinExistence type="predicted"/>
<keyword evidence="2" id="KW-1185">Reference proteome</keyword>
<protein>
    <submittedName>
        <fullName evidence="1">Uncharacterized protein</fullName>
    </submittedName>
</protein>
<accession>A0A2T1GDX0</accession>
<dbReference type="OrthoDB" id="9786534at2"/>
<name>A0A2T1GDX0_9CYAN</name>
<dbReference type="EMBL" id="PVWO01000168">
    <property type="protein sequence ID" value="PSB55725.1"/>
    <property type="molecule type" value="Genomic_DNA"/>
</dbReference>
<sequence length="255" mass="28924">MTETIAKIADISIEQLWDSAPIAERIFKPNSLTRLPEAARRYLHYAIAPGAKLASAVRLWMHGEIKLGQKWHHFTGEEVICWHRGMIWRATTWMQGLPIWGSDKVVDGISDVQWKMLGLFPVMQANGADVTRSGTGRMQGESVWLPSVLCHPDIVWTEMDKAHVRANFTALGEQAELVLGIDRFGGLEQVKFLRWGNPEGGKHHYVDFGGVVEADGTFGDYTIPTQLRLGWFFDSERFESEGEFFRCTIDNAIYR</sequence>